<name>A0ABP1DA34_9APHY</name>
<reference evidence="5" key="1">
    <citation type="submission" date="2024-04" db="EMBL/GenBank/DDBJ databases">
        <authorList>
            <person name="Shaw F."/>
            <person name="Minotto A."/>
        </authorList>
    </citation>
    <scope>NUCLEOTIDE SEQUENCE [LARGE SCALE GENOMIC DNA]</scope>
</reference>
<feature type="transmembrane region" description="Helical" evidence="2">
    <location>
        <begin position="123"/>
        <end position="148"/>
    </location>
</feature>
<feature type="compositionally biased region" description="Basic and acidic residues" evidence="1">
    <location>
        <begin position="321"/>
        <end position="332"/>
    </location>
</feature>
<evidence type="ECO:0000313" key="4">
    <source>
        <dbReference type="EMBL" id="CAL1703554.1"/>
    </source>
</evidence>
<proteinExistence type="predicted"/>
<dbReference type="PANTHER" id="PTHR40465">
    <property type="entry name" value="CHROMOSOME 1, WHOLE GENOME SHOTGUN SEQUENCE"/>
    <property type="match status" value="1"/>
</dbReference>
<dbReference type="PANTHER" id="PTHR40465:SF1">
    <property type="entry name" value="DUF6534 DOMAIN-CONTAINING PROTEIN"/>
    <property type="match status" value="1"/>
</dbReference>
<dbReference type="Proteomes" id="UP001497453">
    <property type="component" value="Chromosome 3"/>
</dbReference>
<feature type="transmembrane region" description="Helical" evidence="2">
    <location>
        <begin position="17"/>
        <end position="40"/>
    </location>
</feature>
<keyword evidence="2" id="KW-0812">Transmembrane</keyword>
<sequence length="332" mass="37127">MAENSALEVLPDSFGSVLIEFLMVPILYGVTIVQTYIYIYKGKHDHIWMKSMVGAIWVIETVHTAAVCRLIYLFTISAVTDPTIFFFIDWSAAMVMFAELLITVAVQGFYIWRIWILSNHKKILVSIVALAFFIRIVFVMSTTVYLIICPTWTDYILENRVSILVIKAAIYSSVVDNFAIAGTTIYYLYHRKTRFPSDRSQSVIRWLMAYSIHSGAIMIVLAIATLITLACLNGSLVYAGLIAIDAKLLANSLLGSLNARATLRSKMVNGAVNADSTNFELFSVSSSSRGRVLEVQGDTLPATVMDIRHKNDGENDWSVDSEIHERSAPRDI</sequence>
<keyword evidence="2" id="KW-1133">Transmembrane helix</keyword>
<gene>
    <name evidence="4" type="ORF">GFSPODELE1_LOCUS4633</name>
</gene>
<feature type="transmembrane region" description="Helical" evidence="2">
    <location>
        <begin position="168"/>
        <end position="189"/>
    </location>
</feature>
<dbReference type="EMBL" id="OZ037946">
    <property type="protein sequence ID" value="CAL1703554.1"/>
    <property type="molecule type" value="Genomic_DNA"/>
</dbReference>
<feature type="domain" description="DUF6534" evidence="3">
    <location>
        <begin position="175"/>
        <end position="261"/>
    </location>
</feature>
<feature type="transmembrane region" description="Helical" evidence="2">
    <location>
        <begin position="210"/>
        <end position="230"/>
    </location>
</feature>
<evidence type="ECO:0000256" key="1">
    <source>
        <dbReference type="SAM" id="MobiDB-lite"/>
    </source>
</evidence>
<organism evidence="4 5">
    <name type="scientific">Somion occarium</name>
    <dbReference type="NCBI Taxonomy" id="3059160"/>
    <lineage>
        <taxon>Eukaryota</taxon>
        <taxon>Fungi</taxon>
        <taxon>Dikarya</taxon>
        <taxon>Basidiomycota</taxon>
        <taxon>Agaricomycotina</taxon>
        <taxon>Agaricomycetes</taxon>
        <taxon>Polyporales</taxon>
        <taxon>Cerrenaceae</taxon>
        <taxon>Somion</taxon>
    </lineage>
</organism>
<evidence type="ECO:0000313" key="5">
    <source>
        <dbReference type="Proteomes" id="UP001497453"/>
    </source>
</evidence>
<protein>
    <recommendedName>
        <fullName evidence="3">DUF6534 domain-containing protein</fullName>
    </recommendedName>
</protein>
<feature type="transmembrane region" description="Helical" evidence="2">
    <location>
        <begin position="236"/>
        <end position="257"/>
    </location>
</feature>
<keyword evidence="5" id="KW-1185">Reference proteome</keyword>
<evidence type="ECO:0000256" key="2">
    <source>
        <dbReference type="SAM" id="Phobius"/>
    </source>
</evidence>
<keyword evidence="2" id="KW-0472">Membrane</keyword>
<evidence type="ECO:0000259" key="3">
    <source>
        <dbReference type="Pfam" id="PF20152"/>
    </source>
</evidence>
<feature type="transmembrane region" description="Helical" evidence="2">
    <location>
        <begin position="52"/>
        <end position="72"/>
    </location>
</feature>
<feature type="region of interest" description="Disordered" evidence="1">
    <location>
        <begin position="311"/>
        <end position="332"/>
    </location>
</feature>
<accession>A0ABP1DA34</accession>
<dbReference type="InterPro" id="IPR045339">
    <property type="entry name" value="DUF6534"/>
</dbReference>
<dbReference type="Pfam" id="PF20152">
    <property type="entry name" value="DUF6534"/>
    <property type="match status" value="1"/>
</dbReference>
<feature type="transmembrane region" description="Helical" evidence="2">
    <location>
        <begin position="84"/>
        <end position="111"/>
    </location>
</feature>